<evidence type="ECO:0000256" key="1">
    <source>
        <dbReference type="SAM" id="MobiDB-lite"/>
    </source>
</evidence>
<proteinExistence type="predicted"/>
<gene>
    <name evidence="3" type="ORF">SFLOR_v1c08270</name>
</gene>
<keyword evidence="2" id="KW-0472">Membrane</keyword>
<organism evidence="3 4">
    <name type="scientific">Spiroplasma floricola 23-6</name>
    <dbReference type="NCBI Taxonomy" id="1336749"/>
    <lineage>
        <taxon>Bacteria</taxon>
        <taxon>Bacillati</taxon>
        <taxon>Mycoplasmatota</taxon>
        <taxon>Mollicutes</taxon>
        <taxon>Entomoplasmatales</taxon>
        <taxon>Spiroplasmataceae</taxon>
        <taxon>Spiroplasma</taxon>
    </lineage>
</organism>
<sequence>MKDKNKTSNFQKLKDLRENEKQAHSQQVQDKVSEISKDPIGSKTKYMDSKKLRWYDYLIALLISLVLIGFSFIIGIFAFKSLEKSEWMITAFALLSILIWLIIGWIKNRQVAKFYNDARRRYQTTLSEEEGFLRRISKITLLVCLVLTITSIIMAITLWV</sequence>
<accession>A0A2K8SEU3</accession>
<dbReference type="OrthoDB" id="400297at2"/>
<feature type="transmembrane region" description="Helical" evidence="2">
    <location>
        <begin position="139"/>
        <end position="159"/>
    </location>
</feature>
<evidence type="ECO:0000256" key="2">
    <source>
        <dbReference type="SAM" id="Phobius"/>
    </source>
</evidence>
<evidence type="ECO:0008006" key="5">
    <source>
        <dbReference type="Google" id="ProtNLM"/>
    </source>
</evidence>
<dbReference type="Proteomes" id="UP000231823">
    <property type="component" value="Chromosome"/>
</dbReference>
<protein>
    <recommendedName>
        <fullName evidence="5">Transmembrane protein</fullName>
    </recommendedName>
</protein>
<evidence type="ECO:0000313" key="4">
    <source>
        <dbReference type="Proteomes" id="UP000231823"/>
    </source>
</evidence>
<dbReference type="AlphaFoldDB" id="A0A2K8SEU3"/>
<dbReference type="KEGG" id="sfz:SFLOR_v1c08270"/>
<evidence type="ECO:0000313" key="3">
    <source>
        <dbReference type="EMBL" id="AUB31875.1"/>
    </source>
</evidence>
<feature type="transmembrane region" description="Helical" evidence="2">
    <location>
        <begin position="54"/>
        <end position="79"/>
    </location>
</feature>
<name>A0A2K8SEU3_9MOLU</name>
<dbReference type="EMBL" id="CP025057">
    <property type="protein sequence ID" value="AUB31875.1"/>
    <property type="molecule type" value="Genomic_DNA"/>
</dbReference>
<feature type="compositionally biased region" description="Basic and acidic residues" evidence="1">
    <location>
        <begin position="1"/>
        <end position="23"/>
    </location>
</feature>
<keyword evidence="2" id="KW-0812">Transmembrane</keyword>
<feature type="transmembrane region" description="Helical" evidence="2">
    <location>
        <begin position="85"/>
        <end position="106"/>
    </location>
</feature>
<keyword evidence="4" id="KW-1185">Reference proteome</keyword>
<dbReference type="RefSeq" id="WP_100916837.1">
    <property type="nucleotide sequence ID" value="NZ_CP025057.1"/>
</dbReference>
<keyword evidence="2" id="KW-1133">Transmembrane helix</keyword>
<reference evidence="3 4" key="1">
    <citation type="submission" date="2017-12" db="EMBL/GenBank/DDBJ databases">
        <title>Complete genome sequence of Spiroplasma floricola 23-6 (ATCC 29989).</title>
        <authorList>
            <person name="Tsai Y.-M."/>
            <person name="Wu P.-S."/>
            <person name="Lo W.-S."/>
            <person name="Kuo C.-H."/>
        </authorList>
    </citation>
    <scope>NUCLEOTIDE SEQUENCE [LARGE SCALE GENOMIC DNA]</scope>
    <source>
        <strain evidence="3 4">23-6</strain>
    </source>
</reference>
<feature type="region of interest" description="Disordered" evidence="1">
    <location>
        <begin position="1"/>
        <end position="32"/>
    </location>
</feature>